<keyword evidence="1" id="KW-0812">Transmembrane</keyword>
<keyword evidence="3" id="KW-1185">Reference proteome</keyword>
<keyword evidence="1" id="KW-1133">Transmembrane helix</keyword>
<dbReference type="STRING" id="797515.HMPREF9103_01059"/>
<evidence type="ECO:0000313" key="3">
    <source>
        <dbReference type="Proteomes" id="UP000004625"/>
    </source>
</evidence>
<dbReference type="Proteomes" id="UP000004625">
    <property type="component" value="Unassembled WGS sequence"/>
</dbReference>
<accession>G9ZMV9</accession>
<gene>
    <name evidence="2" type="ORF">HMPREF9103_01059</name>
</gene>
<proteinExistence type="predicted"/>
<dbReference type="HOGENOM" id="CLU_3154231_0_0_9"/>
<sequence>MALSGIWSSGQDSFFRGTFKQRRIYRWLLVIANLFYPGVIERRIFGSK</sequence>
<dbReference type="EMBL" id="AGEY01000047">
    <property type="protein sequence ID" value="EHL99231.1"/>
    <property type="molecule type" value="Genomic_DNA"/>
</dbReference>
<evidence type="ECO:0000313" key="2">
    <source>
        <dbReference type="EMBL" id="EHL99231.1"/>
    </source>
</evidence>
<dbReference type="AlphaFoldDB" id="G9ZMV9"/>
<keyword evidence="1" id="KW-0472">Membrane</keyword>
<name>G9ZMV9_9LACO</name>
<evidence type="ECO:0000256" key="1">
    <source>
        <dbReference type="SAM" id="Phobius"/>
    </source>
</evidence>
<reference evidence="2 3" key="1">
    <citation type="submission" date="2011-09" db="EMBL/GenBank/DDBJ databases">
        <authorList>
            <person name="Weinstock G."/>
            <person name="Sodergren E."/>
            <person name="Clifton S."/>
            <person name="Fulton L."/>
            <person name="Fulton B."/>
            <person name="Courtney L."/>
            <person name="Fronick C."/>
            <person name="Harrison M."/>
            <person name="Strong C."/>
            <person name="Farmer C."/>
            <person name="Delahaunty K."/>
            <person name="Markovic C."/>
            <person name="Hall O."/>
            <person name="Minx P."/>
            <person name="Tomlinson C."/>
            <person name="Mitreva M."/>
            <person name="Hou S."/>
            <person name="Chen J."/>
            <person name="Wollam A."/>
            <person name="Pepin K.H."/>
            <person name="Johnson M."/>
            <person name="Bhonagiri V."/>
            <person name="Zhang X."/>
            <person name="Suruliraj S."/>
            <person name="Warren W."/>
            <person name="Chinwalla A."/>
            <person name="Mardis E.R."/>
            <person name="Wilson R.K."/>
        </authorList>
    </citation>
    <scope>NUCLEOTIDE SEQUENCE [LARGE SCALE GENOMIC DNA]</scope>
    <source>
        <strain evidence="2 3">F0439</strain>
    </source>
</reference>
<feature type="transmembrane region" description="Helical" evidence="1">
    <location>
        <begin position="24"/>
        <end position="40"/>
    </location>
</feature>
<protein>
    <submittedName>
        <fullName evidence="2">Uncharacterized protein</fullName>
    </submittedName>
</protein>
<comment type="caution">
    <text evidence="2">The sequence shown here is derived from an EMBL/GenBank/DDBJ whole genome shotgun (WGS) entry which is preliminary data.</text>
</comment>
<organism evidence="2 3">
    <name type="scientific">Lentilactobacillus parafarraginis F0439</name>
    <dbReference type="NCBI Taxonomy" id="797515"/>
    <lineage>
        <taxon>Bacteria</taxon>
        <taxon>Bacillati</taxon>
        <taxon>Bacillota</taxon>
        <taxon>Bacilli</taxon>
        <taxon>Lactobacillales</taxon>
        <taxon>Lactobacillaceae</taxon>
        <taxon>Lentilactobacillus</taxon>
    </lineage>
</organism>